<evidence type="ECO:0000256" key="2">
    <source>
        <dbReference type="PROSITE-ProRule" id="PRU00335"/>
    </source>
</evidence>
<dbReference type="GO" id="GO:0003677">
    <property type="term" value="F:DNA binding"/>
    <property type="evidence" value="ECO:0007669"/>
    <property type="project" value="UniProtKB-UniRule"/>
</dbReference>
<evidence type="ECO:0000313" key="5">
    <source>
        <dbReference type="EMBL" id="MQS96541.1"/>
    </source>
</evidence>
<dbReference type="SUPFAM" id="SSF46689">
    <property type="entry name" value="Homeodomain-like"/>
    <property type="match status" value="1"/>
</dbReference>
<protein>
    <submittedName>
        <fullName evidence="4">TetR/AcrR family transcriptional regulator</fullName>
    </submittedName>
</protein>
<dbReference type="Proteomes" id="UP000371423">
    <property type="component" value="Unassembled WGS sequence"/>
</dbReference>
<dbReference type="EMBL" id="VDFP01000011">
    <property type="protein sequence ID" value="MQS76106.1"/>
    <property type="molecule type" value="Genomic_DNA"/>
</dbReference>
<evidence type="ECO:0000313" key="6">
    <source>
        <dbReference type="Proteomes" id="UP000371423"/>
    </source>
</evidence>
<dbReference type="RefSeq" id="WP_153385498.1">
    <property type="nucleotide sequence ID" value="NZ_VDFO01000003.1"/>
</dbReference>
<dbReference type="EMBL" id="VDFO01000003">
    <property type="protein sequence ID" value="MQS96541.1"/>
    <property type="molecule type" value="Genomic_DNA"/>
</dbReference>
<comment type="caution">
    <text evidence="4">The sequence shown here is derived from an EMBL/GenBank/DDBJ whole genome shotgun (WGS) entry which is preliminary data.</text>
</comment>
<dbReference type="PRINTS" id="PR00455">
    <property type="entry name" value="HTHTETR"/>
</dbReference>
<dbReference type="Pfam" id="PF00440">
    <property type="entry name" value="TetR_N"/>
    <property type="match status" value="1"/>
</dbReference>
<dbReference type="OrthoDB" id="9815924at2"/>
<name>A0A5P0ZPG7_9LACO</name>
<evidence type="ECO:0000313" key="7">
    <source>
        <dbReference type="Proteomes" id="UP000414364"/>
    </source>
</evidence>
<dbReference type="InterPro" id="IPR001647">
    <property type="entry name" value="HTH_TetR"/>
</dbReference>
<evidence type="ECO:0000259" key="3">
    <source>
        <dbReference type="PROSITE" id="PS50977"/>
    </source>
</evidence>
<sequence>MEKITNLKIIETAELLIEETGKPEVSIPQIANKMGITHGAIYKHFGSKQELWETVAQKWFNQNIVEKISIDESINDSKKQLYDWLWKFINAKKQAYLSDKRMFDLNTKYVDNNPYVLREVLTGCYHTINRIMKYDDNDIKRAETILSAFSVFTLPNFKDSWKDSEYESRFNAMWNLIKLGL</sequence>
<dbReference type="PANTHER" id="PTHR43479">
    <property type="entry name" value="ACREF/ENVCD OPERON REPRESSOR-RELATED"/>
    <property type="match status" value="1"/>
</dbReference>
<evidence type="ECO:0000256" key="1">
    <source>
        <dbReference type="ARBA" id="ARBA00023125"/>
    </source>
</evidence>
<keyword evidence="6" id="KW-1185">Reference proteome</keyword>
<dbReference type="Proteomes" id="UP000414364">
    <property type="component" value="Unassembled WGS sequence"/>
</dbReference>
<dbReference type="PANTHER" id="PTHR43479:SF11">
    <property type="entry name" value="ACREF_ENVCD OPERON REPRESSOR-RELATED"/>
    <property type="match status" value="1"/>
</dbReference>
<feature type="DNA-binding region" description="H-T-H motif" evidence="2">
    <location>
        <begin position="26"/>
        <end position="45"/>
    </location>
</feature>
<keyword evidence="1 2" id="KW-0238">DNA-binding</keyword>
<dbReference type="Gene3D" id="1.10.357.10">
    <property type="entry name" value="Tetracycline Repressor, domain 2"/>
    <property type="match status" value="1"/>
</dbReference>
<dbReference type="AlphaFoldDB" id="A0A5P0ZPG7"/>
<feature type="domain" description="HTH tetR-type" evidence="3">
    <location>
        <begin position="3"/>
        <end position="63"/>
    </location>
</feature>
<gene>
    <name evidence="5" type="ORF">FHL05_01360</name>
    <name evidence="4" type="ORF">FHL06_06865</name>
</gene>
<accession>A0A5P0ZPG7</accession>
<evidence type="ECO:0000313" key="4">
    <source>
        <dbReference type="EMBL" id="MQS76106.1"/>
    </source>
</evidence>
<dbReference type="InterPro" id="IPR050624">
    <property type="entry name" value="HTH-type_Tx_Regulator"/>
</dbReference>
<proteinExistence type="predicted"/>
<dbReference type="InterPro" id="IPR009057">
    <property type="entry name" value="Homeodomain-like_sf"/>
</dbReference>
<reference evidence="6 7" key="1">
    <citation type="journal article" date="2019" name="Syst. Appl. Microbiol.">
        <title>Polyphasic characterization of two novel Lactobacillus spp. isolated from blown salami packages: Description of Lactobacillus halodurans sp. nov. and Lactobacillus salsicarnum sp. nov.</title>
        <authorList>
            <person name="Schuster J.A."/>
            <person name="Klingl A."/>
            <person name="Vogel R.F."/>
            <person name="Ehrmann M.A."/>
        </authorList>
    </citation>
    <scope>NUCLEOTIDE SEQUENCE [LARGE SCALE GENOMIC DNA]</scope>
    <source>
        <strain evidence="5 6">TMW 1.1920</strain>
        <strain evidence="4 7">TMW 1.2172</strain>
    </source>
</reference>
<dbReference type="PROSITE" id="PS50977">
    <property type="entry name" value="HTH_TETR_2"/>
    <property type="match status" value="1"/>
</dbReference>
<organism evidence="4 7">
    <name type="scientific">Companilactobacillus halodurans</name>
    <dbReference type="NCBI Taxonomy" id="2584183"/>
    <lineage>
        <taxon>Bacteria</taxon>
        <taxon>Bacillati</taxon>
        <taxon>Bacillota</taxon>
        <taxon>Bacilli</taxon>
        <taxon>Lactobacillales</taxon>
        <taxon>Lactobacillaceae</taxon>
        <taxon>Companilactobacillus</taxon>
    </lineage>
</organism>